<feature type="signal peptide" evidence="1">
    <location>
        <begin position="1"/>
        <end position="48"/>
    </location>
</feature>
<evidence type="ECO:0000313" key="2">
    <source>
        <dbReference type="EMBL" id="PAT41049.1"/>
    </source>
</evidence>
<dbReference type="EMBL" id="NSJE01000029">
    <property type="protein sequence ID" value="PAT41049.1"/>
    <property type="molecule type" value="Genomic_DNA"/>
</dbReference>
<feature type="chain" id="PRO_5012855694" evidence="1">
    <location>
        <begin position="49"/>
        <end position="232"/>
    </location>
</feature>
<dbReference type="AlphaFoldDB" id="A0A2A2ATR8"/>
<evidence type="ECO:0000256" key="1">
    <source>
        <dbReference type="SAM" id="SignalP"/>
    </source>
</evidence>
<reference evidence="2 3" key="1">
    <citation type="submission" date="2017-08" db="EMBL/GenBank/DDBJ databases">
        <title>WGS of Clinical strains of the CDC Group NO-1 linked to zoonotic infections in humans.</title>
        <authorList>
            <person name="Bernier A.-M."/>
            <person name="Bernard K."/>
        </authorList>
    </citation>
    <scope>NUCLEOTIDE SEQUENCE [LARGE SCALE GENOMIC DNA]</scope>
    <source>
        <strain evidence="2 3">NML120219</strain>
    </source>
</reference>
<accession>A0A2A2ATR8</accession>
<evidence type="ECO:0000313" key="3">
    <source>
        <dbReference type="Proteomes" id="UP000218439"/>
    </source>
</evidence>
<keyword evidence="1" id="KW-0732">Signal</keyword>
<gene>
    <name evidence="2" type="ORF">CK621_13385</name>
</gene>
<proteinExistence type="predicted"/>
<organism evidence="2 3">
    <name type="scientific">Vandammella animalimorsus</name>
    <dbReference type="NCBI Taxonomy" id="2029117"/>
    <lineage>
        <taxon>Bacteria</taxon>
        <taxon>Pseudomonadati</taxon>
        <taxon>Pseudomonadota</taxon>
        <taxon>Betaproteobacteria</taxon>
        <taxon>Burkholderiales</taxon>
        <taxon>Comamonadaceae</taxon>
        <taxon>Vandammella</taxon>
    </lineage>
</organism>
<name>A0A2A2ATR8_9BURK</name>
<protein>
    <submittedName>
        <fullName evidence="2">Uncharacterized protein</fullName>
    </submittedName>
</protein>
<sequence>MLRPGLPVRVAILRRLQETQDQENAMPKNTMHTALLLAAMALSLPALAEAPASAAAACPPTQNIGFYGLRLGATLADIQKTIPQARRNGNGNGSAIVIPANVAIDKAMPGVSSIRHIRLDQDGKVIGFALGFDGQSQLPGGISYTATTPLAEMVASFSRQHGLPATAWKIQPLMSQEEMQSLGYDPASAEAELACAGYRITLSQDFASGRQALGPTLMVQAQTQANQEREPS</sequence>
<dbReference type="Proteomes" id="UP000218439">
    <property type="component" value="Unassembled WGS sequence"/>
</dbReference>
<comment type="caution">
    <text evidence="2">The sequence shown here is derived from an EMBL/GenBank/DDBJ whole genome shotgun (WGS) entry which is preliminary data.</text>
</comment>